<comment type="caution">
    <text evidence="2">The sequence shown here is derived from an EMBL/GenBank/DDBJ whole genome shotgun (WGS) entry which is preliminary data.</text>
</comment>
<evidence type="ECO:0000256" key="1">
    <source>
        <dbReference type="SAM" id="Phobius"/>
    </source>
</evidence>
<evidence type="ECO:0000313" key="2">
    <source>
        <dbReference type="EMBL" id="GER23968.1"/>
    </source>
</evidence>
<keyword evidence="3" id="KW-1185">Reference proteome</keyword>
<name>A0A5A7NV94_9MICC</name>
<gene>
    <name evidence="2" type="ORF">NCCP1664_24630</name>
</gene>
<dbReference type="EMBL" id="BKDJ01000014">
    <property type="protein sequence ID" value="GER23968.1"/>
    <property type="molecule type" value="Genomic_DNA"/>
</dbReference>
<organism evidence="2 3">
    <name type="scientific">Zafaria cholistanensis</name>
    <dbReference type="NCBI Taxonomy" id="1682741"/>
    <lineage>
        <taxon>Bacteria</taxon>
        <taxon>Bacillati</taxon>
        <taxon>Actinomycetota</taxon>
        <taxon>Actinomycetes</taxon>
        <taxon>Micrococcales</taxon>
        <taxon>Micrococcaceae</taxon>
        <taxon>Zafaria</taxon>
    </lineage>
</organism>
<dbReference type="AlphaFoldDB" id="A0A5A7NV94"/>
<keyword evidence="1" id="KW-1133">Transmembrane helix</keyword>
<feature type="transmembrane region" description="Helical" evidence="1">
    <location>
        <begin position="23"/>
        <end position="43"/>
    </location>
</feature>
<keyword evidence="1" id="KW-0812">Transmembrane</keyword>
<keyword evidence="1" id="KW-0472">Membrane</keyword>
<proteinExistence type="predicted"/>
<dbReference type="Proteomes" id="UP000325307">
    <property type="component" value="Unassembled WGS sequence"/>
</dbReference>
<dbReference type="RefSeq" id="WP_172627391.1">
    <property type="nucleotide sequence ID" value="NZ_BKDJ01000014.1"/>
</dbReference>
<evidence type="ECO:0000313" key="3">
    <source>
        <dbReference type="Proteomes" id="UP000325307"/>
    </source>
</evidence>
<reference evidence="2 3" key="1">
    <citation type="submission" date="2019-09" db="EMBL/GenBank/DDBJ databases">
        <title>Arthrobacter zafarii sp. nov., a moderately thermotolerant and halotolerant actinobacterium isolated from Cholistan desert soil of Pakistan.</title>
        <authorList>
            <person name="Amin A."/>
            <person name="Ahmed I."/>
            <person name="Khalid N."/>
            <person name="Schumann P."/>
            <person name="Busse H.J."/>
            <person name="Khan I.U."/>
            <person name="Li S."/>
            <person name="Li W.J."/>
        </authorList>
    </citation>
    <scope>NUCLEOTIDE SEQUENCE [LARGE SCALE GENOMIC DNA]</scope>
    <source>
        <strain evidence="2 3">NCCP-1664</strain>
    </source>
</reference>
<protein>
    <submittedName>
        <fullName evidence="2">Uncharacterized protein</fullName>
    </submittedName>
</protein>
<sequence length="49" mass="4976">MAAVIGNGITGAGTFSRIVQVLLAIYSVAVFAALAGTVGAFFLRKTDES</sequence>
<accession>A0A5A7NV94</accession>